<protein>
    <recommendedName>
        <fullName evidence="4">YqzM family protein</fullName>
    </recommendedName>
</protein>
<accession>A0ABP7EA14</accession>
<keyword evidence="1" id="KW-0472">Membrane</keyword>
<dbReference type="Proteomes" id="UP001500920">
    <property type="component" value="Unassembled WGS sequence"/>
</dbReference>
<keyword evidence="3" id="KW-1185">Reference proteome</keyword>
<reference evidence="3" key="1">
    <citation type="journal article" date="2019" name="Int. J. Syst. Evol. Microbiol.">
        <title>The Global Catalogue of Microorganisms (GCM) 10K type strain sequencing project: providing services to taxonomists for standard genome sequencing and annotation.</title>
        <authorList>
            <consortium name="The Broad Institute Genomics Platform"/>
            <consortium name="The Broad Institute Genome Sequencing Center for Infectious Disease"/>
            <person name="Wu L."/>
            <person name="Ma J."/>
        </authorList>
    </citation>
    <scope>NUCLEOTIDE SEQUENCE [LARGE SCALE GENOMIC DNA]</scope>
    <source>
        <strain evidence="3">JCM 16981</strain>
    </source>
</reference>
<feature type="transmembrane region" description="Helical" evidence="1">
    <location>
        <begin position="20"/>
        <end position="44"/>
    </location>
</feature>
<keyword evidence="1" id="KW-1133">Transmembrane helix</keyword>
<evidence type="ECO:0000313" key="3">
    <source>
        <dbReference type="Proteomes" id="UP001500920"/>
    </source>
</evidence>
<organism evidence="2 3">
    <name type="scientific">Salinicoccus jeotgali</name>
    <dbReference type="NCBI Taxonomy" id="381634"/>
    <lineage>
        <taxon>Bacteria</taxon>
        <taxon>Bacillati</taxon>
        <taxon>Bacillota</taxon>
        <taxon>Bacilli</taxon>
        <taxon>Bacillales</taxon>
        <taxon>Staphylococcaceae</taxon>
        <taxon>Salinicoccus</taxon>
    </lineage>
</organism>
<sequence length="45" mass="5183">MEDKSKNKDGDFVWSFLDKFFGIPFGVLALVFLILSIILLFVIVF</sequence>
<name>A0ABP7EA14_9STAP</name>
<keyword evidence="1" id="KW-0812">Transmembrane</keyword>
<gene>
    <name evidence="2" type="ORF">GCM10022378_03340</name>
</gene>
<proteinExistence type="predicted"/>
<evidence type="ECO:0000256" key="1">
    <source>
        <dbReference type="SAM" id="Phobius"/>
    </source>
</evidence>
<evidence type="ECO:0008006" key="4">
    <source>
        <dbReference type="Google" id="ProtNLM"/>
    </source>
</evidence>
<dbReference type="EMBL" id="BAABCK010000011">
    <property type="protein sequence ID" value="GAA3716353.1"/>
    <property type="molecule type" value="Genomic_DNA"/>
</dbReference>
<dbReference type="RefSeq" id="WP_344700889.1">
    <property type="nucleotide sequence ID" value="NZ_BAABCK010000011.1"/>
</dbReference>
<evidence type="ECO:0000313" key="2">
    <source>
        <dbReference type="EMBL" id="GAA3716353.1"/>
    </source>
</evidence>
<comment type="caution">
    <text evidence="2">The sequence shown here is derived from an EMBL/GenBank/DDBJ whole genome shotgun (WGS) entry which is preliminary data.</text>
</comment>